<proteinExistence type="predicted"/>
<dbReference type="AlphaFoldDB" id="B2A8H1"/>
<organism evidence="2 3">
    <name type="scientific">Natranaerobius thermophilus (strain ATCC BAA-1301 / DSM 18059 / JW/NM-WN-LF)</name>
    <dbReference type="NCBI Taxonomy" id="457570"/>
    <lineage>
        <taxon>Bacteria</taxon>
        <taxon>Bacillati</taxon>
        <taxon>Bacillota</taxon>
        <taxon>Clostridia</taxon>
        <taxon>Natranaerobiales</taxon>
        <taxon>Natranaerobiaceae</taxon>
        <taxon>Natranaerobius</taxon>
    </lineage>
</organism>
<keyword evidence="3" id="KW-1185">Reference proteome</keyword>
<evidence type="ECO:0000313" key="3">
    <source>
        <dbReference type="Proteomes" id="UP000001683"/>
    </source>
</evidence>
<keyword evidence="1" id="KW-0812">Transmembrane</keyword>
<dbReference type="Pfam" id="PF12822">
    <property type="entry name" value="ECF_trnsprt"/>
    <property type="match status" value="1"/>
</dbReference>
<evidence type="ECO:0000313" key="2">
    <source>
        <dbReference type="EMBL" id="ACB85855.1"/>
    </source>
</evidence>
<protein>
    <recommendedName>
        <fullName evidence="4">ECF transporter S component</fullName>
    </recommendedName>
</protein>
<dbReference type="RefSeq" id="WP_012448705.1">
    <property type="nucleotide sequence ID" value="NC_010718.1"/>
</dbReference>
<feature type="transmembrane region" description="Helical" evidence="1">
    <location>
        <begin position="12"/>
        <end position="34"/>
    </location>
</feature>
<dbReference type="OrthoDB" id="9815422at2"/>
<dbReference type="InterPro" id="IPR024529">
    <property type="entry name" value="ECF_trnsprt_substrate-spec"/>
</dbReference>
<dbReference type="Gene3D" id="1.10.1760.20">
    <property type="match status" value="1"/>
</dbReference>
<feature type="transmembrane region" description="Helical" evidence="1">
    <location>
        <begin position="46"/>
        <end position="69"/>
    </location>
</feature>
<keyword evidence="1" id="KW-0472">Membrane</keyword>
<dbReference type="GO" id="GO:0022857">
    <property type="term" value="F:transmembrane transporter activity"/>
    <property type="evidence" value="ECO:0007669"/>
    <property type="project" value="InterPro"/>
</dbReference>
<dbReference type="STRING" id="457570.Nther_2289"/>
<dbReference type="Proteomes" id="UP000001683">
    <property type="component" value="Chromosome"/>
</dbReference>
<dbReference type="eggNOG" id="ENOG502ZW3A">
    <property type="taxonomic scope" value="Bacteria"/>
</dbReference>
<gene>
    <name evidence="2" type="ordered locus">Nther_2289</name>
</gene>
<evidence type="ECO:0000256" key="1">
    <source>
        <dbReference type="SAM" id="Phobius"/>
    </source>
</evidence>
<evidence type="ECO:0008006" key="4">
    <source>
        <dbReference type="Google" id="ProtNLM"/>
    </source>
</evidence>
<dbReference type="HOGENOM" id="CLU_108875_1_0_9"/>
<reference evidence="2 3" key="1">
    <citation type="submission" date="2008-04" db="EMBL/GenBank/DDBJ databases">
        <title>Complete sequence of chromosome of Natranaerobius thermophilus JW/NM-WN-LF.</title>
        <authorList>
            <consortium name="US DOE Joint Genome Institute"/>
            <person name="Copeland A."/>
            <person name="Lucas S."/>
            <person name="Lapidus A."/>
            <person name="Glavina del Rio T."/>
            <person name="Dalin E."/>
            <person name="Tice H."/>
            <person name="Bruce D."/>
            <person name="Goodwin L."/>
            <person name="Pitluck S."/>
            <person name="Chertkov O."/>
            <person name="Brettin T."/>
            <person name="Detter J.C."/>
            <person name="Han C."/>
            <person name="Kuske C.R."/>
            <person name="Schmutz J."/>
            <person name="Larimer F."/>
            <person name="Land M."/>
            <person name="Hauser L."/>
            <person name="Kyrpides N."/>
            <person name="Lykidis A."/>
            <person name="Mesbah N.M."/>
            <person name="Wiegel J."/>
        </authorList>
    </citation>
    <scope>NUCLEOTIDE SEQUENCE [LARGE SCALE GENOMIC DNA]</scope>
    <source>
        <strain evidence="3">ATCC BAA-1301 / DSM 18059 / JW/NM-WN-LF</strain>
    </source>
</reference>
<dbReference type="EMBL" id="CP001034">
    <property type="protein sequence ID" value="ACB85855.1"/>
    <property type="molecule type" value="Genomic_DNA"/>
</dbReference>
<feature type="transmembrane region" description="Helical" evidence="1">
    <location>
        <begin position="81"/>
        <end position="102"/>
    </location>
</feature>
<reference evidence="2 3" key="2">
    <citation type="journal article" date="2011" name="J. Bacteriol.">
        <title>Complete genome sequence of the anaerobic, halophilic alkalithermophile Natranaerobius thermophilus JW/NM-WN-LF.</title>
        <authorList>
            <person name="Zhao B."/>
            <person name="Mesbah N.M."/>
            <person name="Dalin E."/>
            <person name="Goodwin L."/>
            <person name="Nolan M."/>
            <person name="Pitluck S."/>
            <person name="Chertkov O."/>
            <person name="Brettin T.S."/>
            <person name="Han J."/>
            <person name="Larimer F.W."/>
            <person name="Land M.L."/>
            <person name="Hauser L."/>
            <person name="Kyrpides N."/>
            <person name="Wiegel J."/>
        </authorList>
    </citation>
    <scope>NUCLEOTIDE SEQUENCE [LARGE SCALE GENOMIC DNA]</scope>
    <source>
        <strain evidence="3">ATCC BAA-1301 / DSM 18059 / JW/NM-WN-LF</strain>
    </source>
</reference>
<accession>B2A8H1</accession>
<name>B2A8H1_NATTJ</name>
<keyword evidence="1" id="KW-1133">Transmembrane helix</keyword>
<sequence length="174" mass="18414">MNTLAKNSPVQLAFAGLFIALGVLLPIPFHIAGIAGSIFLPMHIPVLLAGFYLGGLYGLCIGMITPLISHLVTGMPPLSPIPMLPIMIMELGTYGLLAGLLYNKSRGALISLIGSMIGGRLVAGLMVWLLITVFGFQQLDYPMAYLSGAVVTGLPGIGLQLFLIPLIINRLESK</sequence>
<feature type="transmembrane region" description="Helical" evidence="1">
    <location>
        <begin position="143"/>
        <end position="168"/>
    </location>
</feature>
<feature type="transmembrane region" description="Helical" evidence="1">
    <location>
        <begin position="109"/>
        <end position="131"/>
    </location>
</feature>
<dbReference type="KEGG" id="nth:Nther_2289"/>
<dbReference type="InParanoid" id="B2A8H1"/>